<evidence type="ECO:0000313" key="3">
    <source>
        <dbReference type="Ensembl" id="ENSDNVP00000005072.1"/>
    </source>
</evidence>
<feature type="region of interest" description="Disordered" evidence="1">
    <location>
        <begin position="108"/>
        <end position="127"/>
    </location>
</feature>
<accession>A0A8C4J9E9</accession>
<sequence>PCRRRGLTAASFLLQEPPEDAAAAHKCAAPRAAMTPGAEAGAAPPKPLFGGCWSCRVLSGVGLLLAGLWIYQGPRQVMKRGIPPSMGAIAQITFALGEQDVGYQADAGTRPARARATTSPRDPAETTTTLPVCLPVYSQQFIPISDKKHQGGGVASHSPPTACTGAPLPSPRYSGAQANK</sequence>
<organism evidence="3 4">
    <name type="scientific">Dromaius novaehollandiae</name>
    <name type="common">Emu</name>
    <dbReference type="NCBI Taxonomy" id="8790"/>
    <lineage>
        <taxon>Eukaryota</taxon>
        <taxon>Metazoa</taxon>
        <taxon>Chordata</taxon>
        <taxon>Craniata</taxon>
        <taxon>Vertebrata</taxon>
        <taxon>Euteleostomi</taxon>
        <taxon>Archelosauria</taxon>
        <taxon>Archosauria</taxon>
        <taxon>Dinosauria</taxon>
        <taxon>Saurischia</taxon>
        <taxon>Theropoda</taxon>
        <taxon>Coelurosauria</taxon>
        <taxon>Aves</taxon>
        <taxon>Palaeognathae</taxon>
        <taxon>Casuariiformes</taxon>
        <taxon>Dromaiidae</taxon>
        <taxon>Dromaius</taxon>
    </lineage>
</organism>
<feature type="region of interest" description="Disordered" evidence="1">
    <location>
        <begin position="148"/>
        <end position="180"/>
    </location>
</feature>
<dbReference type="Ensembl" id="ENSDNVT00000006097.1">
    <property type="protein sequence ID" value="ENSDNVP00000005072.1"/>
    <property type="gene ID" value="ENSDNVG00000003637.1"/>
</dbReference>
<evidence type="ECO:0000313" key="4">
    <source>
        <dbReference type="Proteomes" id="UP000694423"/>
    </source>
</evidence>
<dbReference type="InterPro" id="IPR053117">
    <property type="entry name" value="DMAC_Protein"/>
</dbReference>
<dbReference type="PANTHER" id="PTHR36469">
    <property type="entry name" value="DISTAL MEMBRANE-ARM ASSEMBLY COMPLEX PROTEIN 1"/>
    <property type="match status" value="1"/>
</dbReference>
<evidence type="ECO:0000256" key="1">
    <source>
        <dbReference type="SAM" id="MobiDB-lite"/>
    </source>
</evidence>
<dbReference type="InterPro" id="IPR028036">
    <property type="entry name" value="DMAC1-like_dom"/>
</dbReference>
<keyword evidence="4" id="KW-1185">Reference proteome</keyword>
<dbReference type="PANTHER" id="PTHR36469:SF1">
    <property type="entry name" value="DISTAL MEMBRANE-ARM ASSEMBLY COMPLEX PROTEIN 1"/>
    <property type="match status" value="1"/>
</dbReference>
<reference evidence="3" key="1">
    <citation type="submission" date="2025-08" db="UniProtKB">
        <authorList>
            <consortium name="Ensembl"/>
        </authorList>
    </citation>
    <scope>IDENTIFICATION</scope>
</reference>
<feature type="domain" description="Distal membrane-arm assembly complex protein 1-like" evidence="2">
    <location>
        <begin position="51"/>
        <end position="97"/>
    </location>
</feature>
<proteinExistence type="predicted"/>
<dbReference type="Proteomes" id="UP000694423">
    <property type="component" value="Unplaced"/>
</dbReference>
<evidence type="ECO:0000259" key="2">
    <source>
        <dbReference type="Pfam" id="PF15055"/>
    </source>
</evidence>
<name>A0A8C4J9E9_DRONO</name>
<dbReference type="Pfam" id="PF15055">
    <property type="entry name" value="DMAC1_Dmo2"/>
    <property type="match status" value="1"/>
</dbReference>
<protein>
    <recommendedName>
        <fullName evidence="2">Distal membrane-arm assembly complex protein 1-like domain-containing protein</fullName>
    </recommendedName>
</protein>
<reference evidence="3" key="2">
    <citation type="submission" date="2025-09" db="UniProtKB">
        <authorList>
            <consortium name="Ensembl"/>
        </authorList>
    </citation>
    <scope>IDENTIFICATION</scope>
</reference>
<dbReference type="AlphaFoldDB" id="A0A8C4J9E9"/>
<feature type="compositionally biased region" description="Low complexity" evidence="1">
    <location>
        <begin position="108"/>
        <end position="121"/>
    </location>
</feature>